<comment type="similarity">
    <text evidence="1 7">Belongs to the RecO family.</text>
</comment>
<dbReference type="Gene3D" id="1.20.1440.120">
    <property type="entry name" value="Recombination protein O, C-terminal domain"/>
    <property type="match status" value="1"/>
</dbReference>
<dbReference type="Pfam" id="PF11967">
    <property type="entry name" value="RecO_N"/>
    <property type="match status" value="1"/>
</dbReference>
<dbReference type="InterPro" id="IPR003717">
    <property type="entry name" value="RecO"/>
</dbReference>
<dbReference type="InterPro" id="IPR012340">
    <property type="entry name" value="NA-bd_OB-fold"/>
</dbReference>
<feature type="domain" description="DNA replication/recombination mediator RecO N-terminal" evidence="8">
    <location>
        <begin position="24"/>
        <end position="99"/>
    </location>
</feature>
<dbReference type="HAMAP" id="MF_00201">
    <property type="entry name" value="RecO"/>
    <property type="match status" value="1"/>
</dbReference>
<gene>
    <name evidence="7 9" type="primary">recO</name>
    <name evidence="9" type="ORF">ENS41_05685</name>
</gene>
<reference evidence="9" key="1">
    <citation type="journal article" date="2020" name="mSystems">
        <title>Genome- and Community-Level Interaction Insights into Carbon Utilization and Element Cycling Functions of Hydrothermarchaeota in Hydrothermal Sediment.</title>
        <authorList>
            <person name="Zhou Z."/>
            <person name="Liu Y."/>
            <person name="Xu W."/>
            <person name="Pan J."/>
            <person name="Luo Z.H."/>
            <person name="Li M."/>
        </authorList>
    </citation>
    <scope>NUCLEOTIDE SEQUENCE [LARGE SCALE GENOMIC DNA]</scope>
    <source>
        <strain evidence="9">SpSt-488</strain>
    </source>
</reference>
<keyword evidence="4 7" id="KW-0233">DNA recombination</keyword>
<accession>A0A7C4CDY4</accession>
<dbReference type="NCBIfam" id="TIGR00613">
    <property type="entry name" value="reco"/>
    <property type="match status" value="1"/>
</dbReference>
<comment type="caution">
    <text evidence="9">The sequence shown here is derived from an EMBL/GenBank/DDBJ whole genome shotgun (WGS) entry which is preliminary data.</text>
</comment>
<evidence type="ECO:0000256" key="5">
    <source>
        <dbReference type="ARBA" id="ARBA00023204"/>
    </source>
</evidence>
<dbReference type="GO" id="GO:0006310">
    <property type="term" value="P:DNA recombination"/>
    <property type="evidence" value="ECO:0007669"/>
    <property type="project" value="UniProtKB-UniRule"/>
</dbReference>
<dbReference type="InterPro" id="IPR022572">
    <property type="entry name" value="DNA_rep/recomb_RecO_N"/>
</dbReference>
<evidence type="ECO:0000259" key="8">
    <source>
        <dbReference type="Pfam" id="PF11967"/>
    </source>
</evidence>
<dbReference type="Gene3D" id="2.40.50.140">
    <property type="entry name" value="Nucleic acid-binding proteins"/>
    <property type="match status" value="1"/>
</dbReference>
<evidence type="ECO:0000256" key="2">
    <source>
        <dbReference type="ARBA" id="ARBA00021310"/>
    </source>
</evidence>
<dbReference type="GO" id="GO:0043590">
    <property type="term" value="C:bacterial nucleoid"/>
    <property type="evidence" value="ECO:0007669"/>
    <property type="project" value="TreeGrafter"/>
</dbReference>
<keyword evidence="3 7" id="KW-0227">DNA damage</keyword>
<dbReference type="AlphaFoldDB" id="A0A7C4CDY4"/>
<dbReference type="GO" id="GO:0006302">
    <property type="term" value="P:double-strand break repair"/>
    <property type="evidence" value="ECO:0007669"/>
    <property type="project" value="TreeGrafter"/>
</dbReference>
<evidence type="ECO:0000256" key="6">
    <source>
        <dbReference type="ARBA" id="ARBA00033409"/>
    </source>
</evidence>
<evidence type="ECO:0000256" key="1">
    <source>
        <dbReference type="ARBA" id="ARBA00007452"/>
    </source>
</evidence>
<dbReference type="SUPFAM" id="SSF50249">
    <property type="entry name" value="Nucleic acid-binding proteins"/>
    <property type="match status" value="1"/>
</dbReference>
<keyword evidence="5 7" id="KW-0234">DNA repair</keyword>
<dbReference type="Pfam" id="PF02565">
    <property type="entry name" value="RecO_C"/>
    <property type="match status" value="1"/>
</dbReference>
<evidence type="ECO:0000256" key="7">
    <source>
        <dbReference type="HAMAP-Rule" id="MF_00201"/>
    </source>
</evidence>
<dbReference type="PANTHER" id="PTHR33991:SF1">
    <property type="entry name" value="DNA REPAIR PROTEIN RECO"/>
    <property type="match status" value="1"/>
</dbReference>
<dbReference type="PANTHER" id="PTHR33991">
    <property type="entry name" value="DNA REPAIR PROTEIN RECO"/>
    <property type="match status" value="1"/>
</dbReference>
<dbReference type="EMBL" id="DSUT01000117">
    <property type="protein sequence ID" value="HGK28429.1"/>
    <property type="molecule type" value="Genomic_DNA"/>
</dbReference>
<dbReference type="SUPFAM" id="SSF57863">
    <property type="entry name" value="ArfGap/RecO-like zinc finger"/>
    <property type="match status" value="1"/>
</dbReference>
<sequence length="260" mass="28138">MHNLQSSIANRKSATGDSLVRRILRDEAVCLRVRDYKESSKLVVLFTRSRGRITGVAKGARRPRSRFGAALDIFARSRVIYYWRENRDLFTLSDVELISAHSSLAASPAGFLAAERMAEFVLRTAPVLDPNPSLYNLLVANLDALAAAPESGPTLVASFLLKAASFLGFRPELRRCLVCRKPVADSAAVFDHGRGGLICPGCAGDAAGTEQLSADDIASLSRLLLTPAPAVANGNGAHLLDLVVRFVTRHFEPITLNSLR</sequence>
<evidence type="ECO:0000256" key="3">
    <source>
        <dbReference type="ARBA" id="ARBA00022763"/>
    </source>
</evidence>
<evidence type="ECO:0000256" key="4">
    <source>
        <dbReference type="ARBA" id="ARBA00023172"/>
    </source>
</evidence>
<organism evidence="9">
    <name type="scientific">candidate division WOR-3 bacterium</name>
    <dbReference type="NCBI Taxonomy" id="2052148"/>
    <lineage>
        <taxon>Bacteria</taxon>
        <taxon>Bacteria division WOR-3</taxon>
    </lineage>
</organism>
<dbReference type="InterPro" id="IPR037278">
    <property type="entry name" value="ARFGAP/RecO"/>
</dbReference>
<evidence type="ECO:0000313" key="9">
    <source>
        <dbReference type="EMBL" id="HGK28429.1"/>
    </source>
</evidence>
<proteinExistence type="inferred from homology"/>
<comment type="function">
    <text evidence="7">Involved in DNA repair and RecF pathway recombination.</text>
</comment>
<protein>
    <recommendedName>
        <fullName evidence="2 7">DNA repair protein RecO</fullName>
    </recommendedName>
    <alternativeName>
        <fullName evidence="6 7">Recombination protein O</fullName>
    </alternativeName>
</protein>
<dbReference type="InterPro" id="IPR042242">
    <property type="entry name" value="RecO_C"/>
</dbReference>
<name>A0A7C4CDY4_UNCW3</name>